<gene>
    <name evidence="1" type="ORF">OSB1V03_LOCUS2021</name>
</gene>
<evidence type="ECO:0000313" key="1">
    <source>
        <dbReference type="EMBL" id="CAD7621550.1"/>
    </source>
</evidence>
<dbReference type="EMBL" id="OC855228">
    <property type="protein sequence ID" value="CAD7621550.1"/>
    <property type="molecule type" value="Genomic_DNA"/>
</dbReference>
<keyword evidence="2" id="KW-1185">Reference proteome</keyword>
<dbReference type="Proteomes" id="UP000759131">
    <property type="component" value="Unassembled WGS sequence"/>
</dbReference>
<dbReference type="AlphaFoldDB" id="A0A7R9PUV1"/>
<name>A0A7R9PUV1_9ACAR</name>
<sequence length="78" mass="8459">MNPEEDNDDSVSLSDVYANPDGYIIIKKSPIGSTVLKDLLGKRKRNVGGVVLKDLLGKKKRVSVVGGTVLSVQILHNR</sequence>
<protein>
    <submittedName>
        <fullName evidence="1">Uncharacterized protein</fullName>
    </submittedName>
</protein>
<reference evidence="1" key="1">
    <citation type="submission" date="2020-11" db="EMBL/GenBank/DDBJ databases">
        <authorList>
            <person name="Tran Van P."/>
        </authorList>
    </citation>
    <scope>NUCLEOTIDE SEQUENCE</scope>
</reference>
<accession>A0A7R9PUV1</accession>
<organism evidence="1">
    <name type="scientific">Medioppia subpectinata</name>
    <dbReference type="NCBI Taxonomy" id="1979941"/>
    <lineage>
        <taxon>Eukaryota</taxon>
        <taxon>Metazoa</taxon>
        <taxon>Ecdysozoa</taxon>
        <taxon>Arthropoda</taxon>
        <taxon>Chelicerata</taxon>
        <taxon>Arachnida</taxon>
        <taxon>Acari</taxon>
        <taxon>Acariformes</taxon>
        <taxon>Sarcoptiformes</taxon>
        <taxon>Oribatida</taxon>
        <taxon>Brachypylina</taxon>
        <taxon>Oppioidea</taxon>
        <taxon>Oppiidae</taxon>
        <taxon>Medioppia</taxon>
    </lineage>
</organism>
<proteinExistence type="predicted"/>
<dbReference type="EMBL" id="CAJPIZ010000653">
    <property type="protein sequence ID" value="CAG2101980.1"/>
    <property type="molecule type" value="Genomic_DNA"/>
</dbReference>
<evidence type="ECO:0000313" key="2">
    <source>
        <dbReference type="Proteomes" id="UP000759131"/>
    </source>
</evidence>